<keyword evidence="4 10" id="KW-0067">ATP-binding</keyword>
<evidence type="ECO:0000256" key="5">
    <source>
        <dbReference type="ARBA" id="ARBA00022989"/>
    </source>
</evidence>
<dbReference type="SUPFAM" id="SSF90123">
    <property type="entry name" value="ABC transporter transmembrane region"/>
    <property type="match status" value="1"/>
</dbReference>
<dbReference type="RefSeq" id="WP_081892005.1">
    <property type="nucleotide sequence ID" value="NZ_JDUU01000007.1"/>
</dbReference>
<protein>
    <submittedName>
        <fullName evidence="10">Putative ABC transporter, ATP-binding and permease protein</fullName>
        <ecNumber evidence="10">3.6.3.43</ecNumber>
    </submittedName>
</protein>
<gene>
    <name evidence="10" type="ORF">BBIA_1633</name>
</gene>
<dbReference type="GO" id="GO:0005524">
    <property type="term" value="F:ATP binding"/>
    <property type="evidence" value="ECO:0007669"/>
    <property type="project" value="UniProtKB-KW"/>
</dbReference>
<dbReference type="EC" id="3.6.3.43" evidence="10"/>
<dbReference type="GO" id="GO:0015421">
    <property type="term" value="F:ABC-type oligopeptide transporter activity"/>
    <property type="evidence" value="ECO:0007669"/>
    <property type="project" value="TreeGrafter"/>
</dbReference>
<dbReference type="InterPro" id="IPR017871">
    <property type="entry name" value="ABC_transporter-like_CS"/>
</dbReference>
<evidence type="ECO:0000256" key="1">
    <source>
        <dbReference type="ARBA" id="ARBA00004651"/>
    </source>
</evidence>
<keyword evidence="11" id="KW-1185">Reference proteome</keyword>
<dbReference type="PROSITE" id="PS50929">
    <property type="entry name" value="ABC_TM1F"/>
    <property type="match status" value="1"/>
</dbReference>
<dbReference type="InterPro" id="IPR036640">
    <property type="entry name" value="ABC1_TM_sf"/>
</dbReference>
<keyword evidence="10" id="KW-0378">Hydrolase</keyword>
<dbReference type="CDD" id="cd07346">
    <property type="entry name" value="ABC_6TM_exporters"/>
    <property type="match status" value="1"/>
</dbReference>
<dbReference type="InterPro" id="IPR011527">
    <property type="entry name" value="ABC1_TM_dom"/>
</dbReference>
<evidence type="ECO:0000256" key="2">
    <source>
        <dbReference type="ARBA" id="ARBA00022692"/>
    </source>
</evidence>
<dbReference type="InterPro" id="IPR027417">
    <property type="entry name" value="P-loop_NTPase"/>
</dbReference>
<dbReference type="GO" id="GO:0005886">
    <property type="term" value="C:plasma membrane"/>
    <property type="evidence" value="ECO:0007669"/>
    <property type="project" value="UniProtKB-SubCell"/>
</dbReference>
<dbReference type="Pfam" id="PF00005">
    <property type="entry name" value="ABC_tran"/>
    <property type="match status" value="1"/>
</dbReference>
<dbReference type="AlphaFoldDB" id="A0A086ZYK7"/>
<dbReference type="PANTHER" id="PTHR43394:SF1">
    <property type="entry name" value="ATP-BINDING CASSETTE SUB-FAMILY B MEMBER 10, MITOCHONDRIAL"/>
    <property type="match status" value="1"/>
</dbReference>
<dbReference type="SMART" id="SM00382">
    <property type="entry name" value="AAA"/>
    <property type="match status" value="1"/>
</dbReference>
<organism evidence="10 11">
    <name type="scientific">Bifidobacterium biavatii DSM 23969</name>
    <dbReference type="NCBI Taxonomy" id="1437608"/>
    <lineage>
        <taxon>Bacteria</taxon>
        <taxon>Bacillati</taxon>
        <taxon>Actinomycetota</taxon>
        <taxon>Actinomycetes</taxon>
        <taxon>Bifidobacteriales</taxon>
        <taxon>Bifidobacteriaceae</taxon>
        <taxon>Bifidobacterium</taxon>
    </lineage>
</organism>
<dbReference type="InterPro" id="IPR003593">
    <property type="entry name" value="AAA+_ATPase"/>
</dbReference>
<dbReference type="GO" id="GO:0016887">
    <property type="term" value="F:ATP hydrolysis activity"/>
    <property type="evidence" value="ECO:0007669"/>
    <property type="project" value="InterPro"/>
</dbReference>
<dbReference type="OrthoDB" id="9806127at2"/>
<name>A0A086ZYK7_9BIFI</name>
<dbReference type="EMBL" id="JGYN01000009">
    <property type="protein sequence ID" value="KFI51607.1"/>
    <property type="molecule type" value="Genomic_DNA"/>
</dbReference>
<evidence type="ECO:0000313" key="11">
    <source>
        <dbReference type="Proteomes" id="UP000029108"/>
    </source>
</evidence>
<keyword evidence="6 7" id="KW-0472">Membrane</keyword>
<dbReference type="STRING" id="1437608.GCA_000771645_02412"/>
<keyword evidence="3" id="KW-0547">Nucleotide-binding</keyword>
<keyword evidence="5 7" id="KW-1133">Transmembrane helix</keyword>
<keyword evidence="2 7" id="KW-0812">Transmembrane</keyword>
<feature type="transmembrane region" description="Helical" evidence="7">
    <location>
        <begin position="269"/>
        <end position="289"/>
    </location>
</feature>
<feature type="transmembrane region" description="Helical" evidence="7">
    <location>
        <begin position="150"/>
        <end position="170"/>
    </location>
</feature>
<dbReference type="PANTHER" id="PTHR43394">
    <property type="entry name" value="ATP-DEPENDENT PERMEASE MDL1, MITOCHONDRIAL"/>
    <property type="match status" value="1"/>
</dbReference>
<evidence type="ECO:0000256" key="6">
    <source>
        <dbReference type="ARBA" id="ARBA00023136"/>
    </source>
</evidence>
<dbReference type="Pfam" id="PF00664">
    <property type="entry name" value="ABC_membrane"/>
    <property type="match status" value="1"/>
</dbReference>
<evidence type="ECO:0000259" key="9">
    <source>
        <dbReference type="PROSITE" id="PS50929"/>
    </source>
</evidence>
<proteinExistence type="predicted"/>
<sequence>MPINTSLGEQPVSPVTTRFLDGLREKDTGIYARFWNVLRIARLPIAWIIGYLALRIVLVHFSIDVTTYSARLYTGDVGFVTVVLPFVAFTLANAGLTAVSTFVSYVCSSLIDRRMRRAVWRKILTLPLSFFERNRPKELISRVVSDVESVSQLVVNVVLELIVQVYSLWAVLDTVGTYDPRLTWALAATLPLFVAVHFVFGKLSYSIADRTNTANAEFTRNLSETVTHADVVKANGRESQEAARSASRIQDLYRYTVKGSWVSQLSSPAFAIATAIQFTVVALVGRSFLASGAINAQQWVAFFMFSSQIISLVSIGYWSSFKGAQGSINRIAHIVEQRGEDDGTGVPADDLHGNIVLDQVSFAYGDRRPLDGLSATIPAGKVTAIVGKSGAGKTTLLTLLDRLRTPDSGSIRVASEGAGAAGAATDIQDYALGSYRNAVVFVPQSNVFFEGTIRQNLLYGANRSISDDEIERAIDAVGAGGLLHALDGGLDHRLAESGAGLSGGERQLLALVRAALKRPQVLLLDEALSDLDADRRETAWAGLRALAEDATIVTVSHDDGALRRADHVIVVDDGHAVAEGAPDEVTRDADYRRIAGIEED</sequence>
<dbReference type="Gene3D" id="3.40.50.300">
    <property type="entry name" value="P-loop containing nucleotide triphosphate hydrolases"/>
    <property type="match status" value="1"/>
</dbReference>
<dbReference type="eggNOG" id="COG1132">
    <property type="taxonomic scope" value="Bacteria"/>
</dbReference>
<dbReference type="InterPro" id="IPR003439">
    <property type="entry name" value="ABC_transporter-like_ATP-bd"/>
</dbReference>
<evidence type="ECO:0000259" key="8">
    <source>
        <dbReference type="PROSITE" id="PS50893"/>
    </source>
</evidence>
<comment type="caution">
    <text evidence="10">The sequence shown here is derived from an EMBL/GenBank/DDBJ whole genome shotgun (WGS) entry which is preliminary data.</text>
</comment>
<feature type="transmembrane region" description="Helical" evidence="7">
    <location>
        <begin position="43"/>
        <end position="63"/>
    </location>
</feature>
<feature type="transmembrane region" description="Helical" evidence="7">
    <location>
        <begin position="301"/>
        <end position="321"/>
    </location>
</feature>
<evidence type="ECO:0000256" key="4">
    <source>
        <dbReference type="ARBA" id="ARBA00022840"/>
    </source>
</evidence>
<accession>A0A086ZYK7</accession>
<evidence type="ECO:0000256" key="3">
    <source>
        <dbReference type="ARBA" id="ARBA00022741"/>
    </source>
</evidence>
<dbReference type="InterPro" id="IPR039421">
    <property type="entry name" value="Type_1_exporter"/>
</dbReference>
<dbReference type="Proteomes" id="UP000029108">
    <property type="component" value="Unassembled WGS sequence"/>
</dbReference>
<reference evidence="10 11" key="1">
    <citation type="submission" date="2014-03" db="EMBL/GenBank/DDBJ databases">
        <title>Genomics of Bifidobacteria.</title>
        <authorList>
            <person name="Ventura M."/>
            <person name="Milani C."/>
            <person name="Lugli G.A."/>
        </authorList>
    </citation>
    <scope>NUCLEOTIDE SEQUENCE [LARGE SCALE GENOMIC DNA]</scope>
    <source>
        <strain evidence="10 11">DSM 23969</strain>
    </source>
</reference>
<dbReference type="PROSITE" id="PS50893">
    <property type="entry name" value="ABC_TRANSPORTER_2"/>
    <property type="match status" value="1"/>
</dbReference>
<feature type="transmembrane region" description="Helical" evidence="7">
    <location>
        <begin position="83"/>
        <end position="107"/>
    </location>
</feature>
<dbReference type="SUPFAM" id="SSF52540">
    <property type="entry name" value="P-loop containing nucleoside triphosphate hydrolases"/>
    <property type="match status" value="1"/>
</dbReference>
<feature type="transmembrane region" description="Helical" evidence="7">
    <location>
        <begin position="182"/>
        <end position="200"/>
    </location>
</feature>
<feature type="domain" description="ABC transporter" evidence="8">
    <location>
        <begin position="355"/>
        <end position="598"/>
    </location>
</feature>
<comment type="subcellular location">
    <subcellularLocation>
        <location evidence="1">Cell membrane</location>
        <topology evidence="1">Multi-pass membrane protein</topology>
    </subcellularLocation>
</comment>
<evidence type="ECO:0000256" key="7">
    <source>
        <dbReference type="SAM" id="Phobius"/>
    </source>
</evidence>
<dbReference type="Gene3D" id="1.20.1560.10">
    <property type="entry name" value="ABC transporter type 1, transmembrane domain"/>
    <property type="match status" value="1"/>
</dbReference>
<evidence type="ECO:0000313" key="10">
    <source>
        <dbReference type="EMBL" id="KFI51607.1"/>
    </source>
</evidence>
<dbReference type="PROSITE" id="PS00211">
    <property type="entry name" value="ABC_TRANSPORTER_1"/>
    <property type="match status" value="1"/>
</dbReference>
<feature type="domain" description="ABC transmembrane type-1" evidence="9">
    <location>
        <begin position="86"/>
        <end position="314"/>
    </location>
</feature>